<keyword evidence="3" id="KW-1185">Reference proteome</keyword>
<reference evidence="2" key="1">
    <citation type="submission" date="2016-09" db="EMBL/GenBank/DDBJ databases">
        <authorList>
            <consortium name="Pathogen Informatics"/>
            <person name="Sun Q."/>
            <person name="Inoue M."/>
        </authorList>
    </citation>
    <scope>NUCLEOTIDE SEQUENCE</scope>
</reference>
<accession>A0ABY1URS5</accession>
<dbReference type="Proteomes" id="UP000831156">
    <property type="component" value="Chromosome 12"/>
</dbReference>
<feature type="transmembrane region" description="Helical" evidence="1">
    <location>
        <begin position="43"/>
        <end position="60"/>
    </location>
</feature>
<gene>
    <name evidence="2" type="ORF">PGABG01_1250900</name>
</gene>
<organism evidence="2 3">
    <name type="scientific">Plasmodium gaboni</name>
    <dbReference type="NCBI Taxonomy" id="647221"/>
    <lineage>
        <taxon>Eukaryota</taxon>
        <taxon>Sar</taxon>
        <taxon>Alveolata</taxon>
        <taxon>Apicomplexa</taxon>
        <taxon>Aconoidasida</taxon>
        <taxon>Haemosporida</taxon>
        <taxon>Plasmodiidae</taxon>
        <taxon>Plasmodium</taxon>
        <taxon>Plasmodium (Laverania)</taxon>
    </lineage>
</organism>
<keyword evidence="1" id="KW-0472">Membrane</keyword>
<evidence type="ECO:0000256" key="1">
    <source>
        <dbReference type="SAM" id="Phobius"/>
    </source>
</evidence>
<evidence type="ECO:0008006" key="4">
    <source>
        <dbReference type="Google" id="ProtNLM"/>
    </source>
</evidence>
<protein>
    <recommendedName>
        <fullName evidence="4">EMP1-trafficking protein</fullName>
    </recommendedName>
</protein>
<keyword evidence="1" id="KW-0812">Transmembrane</keyword>
<proteinExistence type="predicted"/>
<dbReference type="EMBL" id="LT969435">
    <property type="protein sequence ID" value="SOV16864.1"/>
    <property type="molecule type" value="Genomic_DNA"/>
</dbReference>
<sequence length="394" mass="47315">MNKTISPPSNFVYPCLQEYKKQHYLGMEHKIKKGLFQKYKKCSWFFCMVFTFLLLFCILCPTKNVILRQYTNRIFNQKGIKYSKSSRILEEREFLITKNKSLLNIDENMNPQDEDLDEKKKKLEKRINEILTKCKNRQTDEYISPLIKYDIINEHKEQTNIGSCVHHYNVQKEKYDCHNTISHNINYFNYNEQFNHSNDTTNLNPTNDTNQINNLNYSQYNKNLDNNSAYEQNKEKSLVTFDSTQIHKANNEKTYFYQLPEEQQSQISTSEEYKNVNFYNEEFFRDLSDMNKTNNNIPQEFKDYIESYLQQKYHIMTNEELDTMNKYRIEYIKYKTLYEYLIKKAQKKKLLKEIKLTLKVTFIIMSFLITLIICPTCVVSLICVLAVCTYLSFL</sequence>
<feature type="transmembrane region" description="Helical" evidence="1">
    <location>
        <begin position="360"/>
        <end position="393"/>
    </location>
</feature>
<name>A0ABY1URS5_9APIC</name>
<evidence type="ECO:0000313" key="3">
    <source>
        <dbReference type="Proteomes" id="UP000831156"/>
    </source>
</evidence>
<evidence type="ECO:0000313" key="2">
    <source>
        <dbReference type="EMBL" id="SOV16864.1"/>
    </source>
</evidence>
<keyword evidence="1" id="KW-1133">Transmembrane helix</keyword>